<keyword evidence="8" id="KW-1185">Reference proteome</keyword>
<name>A0ABR4NW96_9SACH</name>
<evidence type="ECO:0000256" key="4">
    <source>
        <dbReference type="RuleBase" id="RU000304"/>
    </source>
</evidence>
<evidence type="ECO:0000256" key="2">
    <source>
        <dbReference type="ARBA" id="ARBA00022840"/>
    </source>
</evidence>
<keyword evidence="4" id="KW-0723">Serine/threonine-protein kinase</keyword>
<comment type="similarity">
    <text evidence="4">Belongs to the protein kinase superfamily.</text>
</comment>
<dbReference type="Proteomes" id="UP001623330">
    <property type="component" value="Unassembled WGS sequence"/>
</dbReference>
<evidence type="ECO:0000313" key="8">
    <source>
        <dbReference type="Proteomes" id="UP001623330"/>
    </source>
</evidence>
<keyword evidence="4" id="KW-0418">Kinase</keyword>
<dbReference type="Gene3D" id="1.10.510.10">
    <property type="entry name" value="Transferase(Phosphotransferase) domain 1"/>
    <property type="match status" value="1"/>
</dbReference>
<dbReference type="InterPro" id="IPR000719">
    <property type="entry name" value="Prot_kinase_dom"/>
</dbReference>
<organism evidence="7 8">
    <name type="scientific">Nakaseomyces bracarensis</name>
    <dbReference type="NCBI Taxonomy" id="273131"/>
    <lineage>
        <taxon>Eukaryota</taxon>
        <taxon>Fungi</taxon>
        <taxon>Dikarya</taxon>
        <taxon>Ascomycota</taxon>
        <taxon>Saccharomycotina</taxon>
        <taxon>Saccharomycetes</taxon>
        <taxon>Saccharomycetales</taxon>
        <taxon>Saccharomycetaceae</taxon>
        <taxon>Nakaseomyces</taxon>
    </lineage>
</organism>
<dbReference type="InterPro" id="IPR017441">
    <property type="entry name" value="Protein_kinase_ATP_BS"/>
</dbReference>
<dbReference type="InterPro" id="IPR008271">
    <property type="entry name" value="Ser/Thr_kinase_AS"/>
</dbReference>
<evidence type="ECO:0000256" key="5">
    <source>
        <dbReference type="SAM" id="MobiDB-lite"/>
    </source>
</evidence>
<evidence type="ECO:0000256" key="1">
    <source>
        <dbReference type="ARBA" id="ARBA00022741"/>
    </source>
</evidence>
<feature type="domain" description="Protein kinase" evidence="6">
    <location>
        <begin position="149"/>
        <end position="418"/>
    </location>
</feature>
<protein>
    <recommendedName>
        <fullName evidence="6">Protein kinase domain-containing protein</fullName>
    </recommendedName>
</protein>
<accession>A0ABR4NW96</accession>
<dbReference type="InterPro" id="IPR011009">
    <property type="entry name" value="Kinase-like_dom_sf"/>
</dbReference>
<keyword evidence="2 3" id="KW-0067">ATP-binding</keyword>
<comment type="caution">
    <text evidence="7">The sequence shown here is derived from an EMBL/GenBank/DDBJ whole genome shotgun (WGS) entry which is preliminary data.</text>
</comment>
<reference evidence="7 8" key="1">
    <citation type="submission" date="2024-05" db="EMBL/GenBank/DDBJ databases">
        <title>Long read based assembly of the Candida bracarensis genome reveals expanded adhesin content.</title>
        <authorList>
            <person name="Marcet-Houben M."/>
            <person name="Ksiezopolska E."/>
            <person name="Gabaldon T."/>
        </authorList>
    </citation>
    <scope>NUCLEOTIDE SEQUENCE [LARGE SCALE GENOMIC DNA]</scope>
    <source>
        <strain evidence="7 8">CBM6</strain>
    </source>
</reference>
<evidence type="ECO:0000259" key="6">
    <source>
        <dbReference type="PROSITE" id="PS50011"/>
    </source>
</evidence>
<gene>
    <name evidence="7" type="ORF">RNJ44_04930</name>
</gene>
<keyword evidence="1 3" id="KW-0547">Nucleotide-binding</keyword>
<feature type="binding site" evidence="3">
    <location>
        <position position="177"/>
    </location>
    <ligand>
        <name>ATP</name>
        <dbReference type="ChEBI" id="CHEBI:30616"/>
    </ligand>
</feature>
<dbReference type="PROSITE" id="PS50011">
    <property type="entry name" value="PROTEIN_KINASE_DOM"/>
    <property type="match status" value="1"/>
</dbReference>
<dbReference type="EMBL" id="JBEVYD010000005">
    <property type="protein sequence ID" value="KAL3233014.1"/>
    <property type="molecule type" value="Genomic_DNA"/>
</dbReference>
<dbReference type="PROSITE" id="PS00107">
    <property type="entry name" value="PROTEIN_KINASE_ATP"/>
    <property type="match status" value="1"/>
</dbReference>
<sequence>MMVEDKKHSRLKAFFGKEQEKVEPIEPIEPHPHPVEVLMKQKLNEYDWHPVGTVASAPDIVSQNYTSIPQDNPNQGKKALTLRRFLKKFNSSSSVQSMVSNTSSSGSNGSVSGSVSGSAEFPQQFLLPKKHTVLKDYVDTPSDLIKKYGIPGKKIGEGASGSVSIVNKTNGQQYAVKMFRTPPNSTQPQIEKYCKKITAEFCMGSTLHHANIIETLDIIREGNNFLMVMEFVPHDFFDLVMSNTMTQHEISCYFRQLCHGVNYLHTMGIAHRDLKLDNCVVTHEGILKLIDFGSAVIFQYPFENTIVRSKGIVGSDPYLSPELLELHSYDPRLADVWSLAIIYYCMTLRRFPWKAPRKHYNSYRLFCEDPDDEEDISKGPMKVLRLLPKESRDLIGKMLELDYKKRIFIDGVMQDLWFKSIEYCSTDLTGAVYHKPKNHIHHLLTDEEIKAMNSLHTTN</sequence>
<keyword evidence="4" id="KW-0808">Transferase</keyword>
<feature type="region of interest" description="Disordered" evidence="5">
    <location>
        <begin position="96"/>
        <end position="115"/>
    </location>
</feature>
<proteinExistence type="inferred from homology"/>
<evidence type="ECO:0000256" key="3">
    <source>
        <dbReference type="PROSITE-ProRule" id="PRU10141"/>
    </source>
</evidence>
<dbReference type="Pfam" id="PF00069">
    <property type="entry name" value="Pkinase"/>
    <property type="match status" value="1"/>
</dbReference>
<dbReference type="SUPFAM" id="SSF56112">
    <property type="entry name" value="Protein kinase-like (PK-like)"/>
    <property type="match status" value="1"/>
</dbReference>
<dbReference type="PANTHER" id="PTHR24346:SF51">
    <property type="entry name" value="PAS DOMAIN-CONTAINING SERINE_THREONINE-PROTEIN KINASE"/>
    <property type="match status" value="1"/>
</dbReference>
<evidence type="ECO:0000313" key="7">
    <source>
        <dbReference type="EMBL" id="KAL3233014.1"/>
    </source>
</evidence>
<dbReference type="SMART" id="SM00220">
    <property type="entry name" value="S_TKc"/>
    <property type="match status" value="1"/>
</dbReference>
<dbReference type="PANTHER" id="PTHR24346">
    <property type="entry name" value="MAP/MICROTUBULE AFFINITY-REGULATING KINASE"/>
    <property type="match status" value="1"/>
</dbReference>
<dbReference type="PROSITE" id="PS00108">
    <property type="entry name" value="PROTEIN_KINASE_ST"/>
    <property type="match status" value="1"/>
</dbReference>